<dbReference type="Gene3D" id="3.80.10.10">
    <property type="entry name" value="Ribonuclease Inhibitor"/>
    <property type="match status" value="2"/>
</dbReference>
<dbReference type="InterPro" id="IPR032675">
    <property type="entry name" value="LRR_dom_sf"/>
</dbReference>
<feature type="chain" id="PRO_5004718173" description="Ig-like domain-containing protein" evidence="6">
    <location>
        <begin position="31"/>
        <end position="487"/>
    </location>
</feature>
<dbReference type="GeneID" id="20246891"/>
<dbReference type="STRING" id="225164.V3ZZ35"/>
<dbReference type="InterPro" id="IPR050467">
    <property type="entry name" value="LRFN"/>
</dbReference>
<organism evidence="8 9">
    <name type="scientific">Lottia gigantea</name>
    <name type="common">Giant owl limpet</name>
    <dbReference type="NCBI Taxonomy" id="225164"/>
    <lineage>
        <taxon>Eukaryota</taxon>
        <taxon>Metazoa</taxon>
        <taxon>Spiralia</taxon>
        <taxon>Lophotrochozoa</taxon>
        <taxon>Mollusca</taxon>
        <taxon>Gastropoda</taxon>
        <taxon>Patellogastropoda</taxon>
        <taxon>Lottioidea</taxon>
        <taxon>Lottiidae</taxon>
        <taxon>Lottia</taxon>
    </lineage>
</organism>
<accession>V3ZZ35</accession>
<dbReference type="InterPro" id="IPR036179">
    <property type="entry name" value="Ig-like_dom_sf"/>
</dbReference>
<dbReference type="PROSITE" id="PS50835">
    <property type="entry name" value="IG_LIKE"/>
    <property type="match status" value="1"/>
</dbReference>
<evidence type="ECO:0000256" key="4">
    <source>
        <dbReference type="ARBA" id="ARBA00023157"/>
    </source>
</evidence>
<dbReference type="EMBL" id="KB202823">
    <property type="protein sequence ID" value="ESO87880.1"/>
    <property type="molecule type" value="Genomic_DNA"/>
</dbReference>
<name>V3ZZ35_LOTGI</name>
<dbReference type="InterPro" id="IPR000483">
    <property type="entry name" value="Cys-rich_flank_reg_C"/>
</dbReference>
<keyword evidence="5" id="KW-0472">Membrane</keyword>
<dbReference type="CTD" id="20246891"/>
<dbReference type="OrthoDB" id="1394818at2759"/>
<dbReference type="KEGG" id="lgi:LOTGIDRAFT_219773"/>
<evidence type="ECO:0000256" key="5">
    <source>
        <dbReference type="SAM" id="Phobius"/>
    </source>
</evidence>
<dbReference type="InterPro" id="IPR001611">
    <property type="entry name" value="Leu-rich_rpt"/>
</dbReference>
<dbReference type="InterPro" id="IPR013783">
    <property type="entry name" value="Ig-like_fold"/>
</dbReference>
<dbReference type="InterPro" id="IPR000372">
    <property type="entry name" value="LRRNT"/>
</dbReference>
<dbReference type="InterPro" id="IPR007110">
    <property type="entry name" value="Ig-like_dom"/>
</dbReference>
<feature type="transmembrane region" description="Helical" evidence="5">
    <location>
        <begin position="418"/>
        <end position="441"/>
    </location>
</feature>
<gene>
    <name evidence="8" type="ORF">LOTGIDRAFT_219773</name>
</gene>
<dbReference type="CDD" id="cd00096">
    <property type="entry name" value="Ig"/>
    <property type="match status" value="1"/>
</dbReference>
<evidence type="ECO:0000256" key="1">
    <source>
        <dbReference type="ARBA" id="ARBA00022614"/>
    </source>
</evidence>
<keyword evidence="2 6" id="KW-0732">Signal</keyword>
<dbReference type="Pfam" id="PF01462">
    <property type="entry name" value="LRRNT"/>
    <property type="match status" value="1"/>
</dbReference>
<dbReference type="Pfam" id="PF13927">
    <property type="entry name" value="Ig_3"/>
    <property type="match status" value="1"/>
</dbReference>
<dbReference type="AlphaFoldDB" id="V3ZZ35"/>
<keyword evidence="3" id="KW-0677">Repeat</keyword>
<dbReference type="Proteomes" id="UP000030746">
    <property type="component" value="Unassembled WGS sequence"/>
</dbReference>
<dbReference type="InterPro" id="IPR003591">
    <property type="entry name" value="Leu-rich_rpt_typical-subtyp"/>
</dbReference>
<dbReference type="PANTHER" id="PTHR45842">
    <property type="entry name" value="SYNAPTIC ADHESION-LIKE MOLECULE SALM"/>
    <property type="match status" value="1"/>
</dbReference>
<dbReference type="SMART" id="SM00082">
    <property type="entry name" value="LRRCT"/>
    <property type="match status" value="1"/>
</dbReference>
<dbReference type="SUPFAM" id="SSF48726">
    <property type="entry name" value="Immunoglobulin"/>
    <property type="match status" value="1"/>
</dbReference>
<keyword evidence="4" id="KW-1015">Disulfide bond</keyword>
<dbReference type="SMART" id="SM00013">
    <property type="entry name" value="LRRNT"/>
    <property type="match status" value="1"/>
</dbReference>
<keyword evidence="5" id="KW-0812">Transmembrane</keyword>
<evidence type="ECO:0000313" key="9">
    <source>
        <dbReference type="Proteomes" id="UP000030746"/>
    </source>
</evidence>
<dbReference type="RefSeq" id="XP_009061481.1">
    <property type="nucleotide sequence ID" value="XM_009063233.1"/>
</dbReference>
<keyword evidence="5" id="KW-1133">Transmembrane helix</keyword>
<feature type="signal peptide" evidence="6">
    <location>
        <begin position="1"/>
        <end position="30"/>
    </location>
</feature>
<dbReference type="OMA" id="FRCELPT"/>
<proteinExistence type="predicted"/>
<protein>
    <recommendedName>
        <fullName evidence="7">Ig-like domain-containing protein</fullName>
    </recommendedName>
</protein>
<dbReference type="PROSITE" id="PS51450">
    <property type="entry name" value="LRR"/>
    <property type="match status" value="1"/>
</dbReference>
<dbReference type="SMART" id="SM00369">
    <property type="entry name" value="LRR_TYP"/>
    <property type="match status" value="2"/>
</dbReference>
<evidence type="ECO:0000256" key="2">
    <source>
        <dbReference type="ARBA" id="ARBA00022729"/>
    </source>
</evidence>
<evidence type="ECO:0000313" key="8">
    <source>
        <dbReference type="EMBL" id="ESO87880.1"/>
    </source>
</evidence>
<evidence type="ECO:0000259" key="7">
    <source>
        <dbReference type="PROSITE" id="PS50835"/>
    </source>
</evidence>
<dbReference type="Pfam" id="PF13855">
    <property type="entry name" value="LRR_8"/>
    <property type="match status" value="1"/>
</dbReference>
<dbReference type="HOGENOM" id="CLU_560533_0_0_1"/>
<keyword evidence="9" id="KW-1185">Reference proteome</keyword>
<keyword evidence="1" id="KW-0433">Leucine-rich repeat</keyword>
<sequence length="487" mass="55335">MKRKGELFCSLRELVLCAVCVIVSLGSICATCPRNCFCPPMSNNVYCSRGNLDIIPDGIPFDTLELTLNDNKFKNPVLTRRNFTNLSSLKNLYLSGCGIESIAIDTFSGLTKLKWLDISKNDLKFIPDFTFRGLNLENFFINENPGIQFSSKAFAGLSTRGLYMHNCALRNLSLEVLRPLNGSLRALWLYENQFEKLDKEWLYLLRSLSHVRLGKNNFHCNCELTWLYEFFVKEDSIFSGGDAPSCSSPPSHRNKLFNALKAGDFTCELPTFKKVDAIFESELGKLTCTASGDPSPTLYWIRPDGTTETYYPSKTQPKDSEGVMYITNPQLTDKSKYKCIANNPAGNVTFSLNLAWPIAKEKPMDSTTVGRTPTTSVNKVNTIENKNTYEWTVNSKAEKNMGIVSTTDKVKQFSIVDIVGAVIGTFLLTLLICALVFHFYYRRRERLRYDDKRCCENKKHKNVYTMSDHDENCIKMMIQRNSEHIHS</sequence>
<feature type="domain" description="Ig-like" evidence="7">
    <location>
        <begin position="270"/>
        <end position="355"/>
    </location>
</feature>
<dbReference type="Gene3D" id="2.60.40.10">
    <property type="entry name" value="Immunoglobulins"/>
    <property type="match status" value="1"/>
</dbReference>
<evidence type="ECO:0000256" key="3">
    <source>
        <dbReference type="ARBA" id="ARBA00022737"/>
    </source>
</evidence>
<dbReference type="SUPFAM" id="SSF52058">
    <property type="entry name" value="L domain-like"/>
    <property type="match status" value="1"/>
</dbReference>
<evidence type="ECO:0000256" key="6">
    <source>
        <dbReference type="SAM" id="SignalP"/>
    </source>
</evidence>
<reference evidence="8 9" key="1">
    <citation type="journal article" date="2013" name="Nature">
        <title>Insights into bilaterian evolution from three spiralian genomes.</title>
        <authorList>
            <person name="Simakov O."/>
            <person name="Marletaz F."/>
            <person name="Cho S.J."/>
            <person name="Edsinger-Gonzales E."/>
            <person name="Havlak P."/>
            <person name="Hellsten U."/>
            <person name="Kuo D.H."/>
            <person name="Larsson T."/>
            <person name="Lv J."/>
            <person name="Arendt D."/>
            <person name="Savage R."/>
            <person name="Osoegawa K."/>
            <person name="de Jong P."/>
            <person name="Grimwood J."/>
            <person name="Chapman J.A."/>
            <person name="Shapiro H."/>
            <person name="Aerts A."/>
            <person name="Otillar R.P."/>
            <person name="Terry A.Y."/>
            <person name="Boore J.L."/>
            <person name="Grigoriev I.V."/>
            <person name="Lindberg D.R."/>
            <person name="Seaver E.C."/>
            <person name="Weisblat D.A."/>
            <person name="Putnam N.H."/>
            <person name="Rokhsar D.S."/>
        </authorList>
    </citation>
    <scope>NUCLEOTIDE SEQUENCE [LARGE SCALE GENOMIC DNA]</scope>
</reference>